<organism evidence="1 2">
    <name type="scientific">Rhizobium grahamii</name>
    <dbReference type="NCBI Taxonomy" id="1120045"/>
    <lineage>
        <taxon>Bacteria</taxon>
        <taxon>Pseudomonadati</taxon>
        <taxon>Pseudomonadota</taxon>
        <taxon>Alphaproteobacteria</taxon>
        <taxon>Hyphomicrobiales</taxon>
        <taxon>Rhizobiaceae</taxon>
        <taxon>Rhizobium/Agrobacterium group</taxon>
        <taxon>Rhizobium</taxon>
    </lineage>
</organism>
<dbReference type="OrthoDB" id="8162290at2"/>
<proteinExistence type="predicted"/>
<dbReference type="EMBL" id="CP043498">
    <property type="protein sequence ID" value="QFY61082.1"/>
    <property type="molecule type" value="Genomic_DNA"/>
</dbReference>
<name>A0A5Q0C6F4_9HYPH</name>
<sequence length="148" mass="16792">MLDNYVICELQPDNALSAFALICSVAPAFEEKDWHGLFDGSRRWRCIGASDLAGRVRGLAVFRFLMHPEVGWLMDVPIFIALSAADHNHLAESLFASLEVQASACQFMRVWNKLPESLEELEGPELFRRWNHGLIYRVRPQEHGPASL</sequence>
<evidence type="ECO:0000313" key="1">
    <source>
        <dbReference type="EMBL" id="QFY61082.1"/>
    </source>
</evidence>
<accession>A0A5Q0C6F4</accession>
<evidence type="ECO:0000313" key="2">
    <source>
        <dbReference type="Proteomes" id="UP000326881"/>
    </source>
</evidence>
<dbReference type="KEGG" id="rgr:FZ934_12060"/>
<keyword evidence="2" id="KW-1185">Reference proteome</keyword>
<protein>
    <submittedName>
        <fullName evidence="1">Uncharacterized protein</fullName>
    </submittedName>
</protein>
<dbReference type="Proteomes" id="UP000326881">
    <property type="component" value="Chromosome"/>
</dbReference>
<reference evidence="1 2" key="1">
    <citation type="submission" date="2019-08" db="EMBL/GenBank/DDBJ databases">
        <title>Prosopis cineraria nodule microbiome.</title>
        <authorList>
            <person name="Ali R."/>
            <person name="Chaluvadi S.R."/>
            <person name="Wang X."/>
        </authorList>
    </citation>
    <scope>NUCLEOTIDE SEQUENCE [LARGE SCALE GENOMIC DNA]</scope>
    <source>
        <strain evidence="1 2">BG7</strain>
    </source>
</reference>
<gene>
    <name evidence="1" type="ORF">FZ934_12060</name>
</gene>
<dbReference type="RefSeq" id="WP_153271250.1">
    <property type="nucleotide sequence ID" value="NZ_CP043498.1"/>
</dbReference>
<dbReference type="AlphaFoldDB" id="A0A5Q0C6F4"/>